<name>A0ABS1TEW2_9CLOT</name>
<dbReference type="Proteomes" id="UP000632377">
    <property type="component" value="Unassembled WGS sequence"/>
</dbReference>
<accession>A0ABS1TEW2</accession>
<evidence type="ECO:0000313" key="3">
    <source>
        <dbReference type="Proteomes" id="UP000632377"/>
    </source>
</evidence>
<reference evidence="2 3" key="1">
    <citation type="submission" date="2021-01" db="EMBL/GenBank/DDBJ databases">
        <title>Genome public.</title>
        <authorList>
            <person name="Liu C."/>
            <person name="Sun Q."/>
        </authorList>
    </citation>
    <scope>NUCLEOTIDE SEQUENCE [LARGE SCALE GENOMIC DNA]</scope>
    <source>
        <strain evidence="2 3">YIM B02515</strain>
    </source>
</reference>
<proteinExistence type="predicted"/>
<keyword evidence="1" id="KW-0812">Transmembrane</keyword>
<evidence type="ECO:0000313" key="2">
    <source>
        <dbReference type="EMBL" id="MBL4937921.1"/>
    </source>
</evidence>
<keyword evidence="1" id="KW-0472">Membrane</keyword>
<dbReference type="EMBL" id="JAESWC010000018">
    <property type="protein sequence ID" value="MBL4937921.1"/>
    <property type="molecule type" value="Genomic_DNA"/>
</dbReference>
<organism evidence="2 3">
    <name type="scientific">Clostridium rhizosphaerae</name>
    <dbReference type="NCBI Taxonomy" id="2803861"/>
    <lineage>
        <taxon>Bacteria</taxon>
        <taxon>Bacillati</taxon>
        <taxon>Bacillota</taxon>
        <taxon>Clostridia</taxon>
        <taxon>Eubacteriales</taxon>
        <taxon>Clostridiaceae</taxon>
        <taxon>Clostridium</taxon>
    </lineage>
</organism>
<keyword evidence="3" id="KW-1185">Reference proteome</keyword>
<feature type="transmembrane region" description="Helical" evidence="1">
    <location>
        <begin position="22"/>
        <end position="44"/>
    </location>
</feature>
<comment type="caution">
    <text evidence="2">The sequence shown here is derived from an EMBL/GenBank/DDBJ whole genome shotgun (WGS) entry which is preliminary data.</text>
</comment>
<sequence length="152" mass="18101">MQNLNFLPDSIKNKKNLKHLKLYKYIFIFLWLICLIQFIVFVYLRNQNNSTDNLTVVNSLNRTQKESEVSLKKNETFLAFDSFLKNINNRIDYDNCIINNNQISMEFTAENINSYYNIIKDIENSDKYVIIKLTPPNNSFDKLKFQLILEVK</sequence>
<evidence type="ECO:0000256" key="1">
    <source>
        <dbReference type="SAM" id="Phobius"/>
    </source>
</evidence>
<dbReference type="RefSeq" id="WP_202750662.1">
    <property type="nucleotide sequence ID" value="NZ_JAESWC010000018.1"/>
</dbReference>
<protein>
    <submittedName>
        <fullName evidence="2">Uncharacterized protein</fullName>
    </submittedName>
</protein>
<keyword evidence="1" id="KW-1133">Transmembrane helix</keyword>
<gene>
    <name evidence="2" type="ORF">JK636_19615</name>
</gene>